<dbReference type="AlphaFoldDB" id="M1MIF0"/>
<evidence type="ECO:0000313" key="4">
    <source>
        <dbReference type="EMBL" id="AGF57694.1"/>
    </source>
</evidence>
<dbReference type="PATRIC" id="fig|931276.5.peg.3971"/>
<evidence type="ECO:0000256" key="3">
    <source>
        <dbReference type="PROSITE-ProRule" id="PRU00023"/>
    </source>
</evidence>
<dbReference type="PROSITE" id="PS50297">
    <property type="entry name" value="ANK_REP_REGION"/>
    <property type="match status" value="2"/>
</dbReference>
<dbReference type="InterPro" id="IPR036770">
    <property type="entry name" value="Ankyrin_rpt-contain_sf"/>
</dbReference>
<dbReference type="Proteomes" id="UP000011728">
    <property type="component" value="Chromosome"/>
</dbReference>
<evidence type="ECO:0000256" key="1">
    <source>
        <dbReference type="ARBA" id="ARBA00022737"/>
    </source>
</evidence>
<protein>
    <submittedName>
        <fullName evidence="4">Ankyrin repeat-containing protein</fullName>
    </submittedName>
</protein>
<dbReference type="KEGG" id="csr:Cspa_c39370"/>
<dbReference type="HOGENOM" id="CLU_1319082_0_0_9"/>
<dbReference type="eggNOG" id="COG0666">
    <property type="taxonomic scope" value="Bacteria"/>
</dbReference>
<dbReference type="PANTHER" id="PTHR24141:SF1">
    <property type="entry name" value="2-5A-DEPENDENT RIBONUCLEASE"/>
    <property type="match status" value="1"/>
</dbReference>
<dbReference type="Gene3D" id="1.25.40.20">
    <property type="entry name" value="Ankyrin repeat-containing domain"/>
    <property type="match status" value="2"/>
</dbReference>
<dbReference type="OrthoDB" id="1897609at2"/>
<keyword evidence="2 3" id="KW-0040">ANK repeat</keyword>
<gene>
    <name evidence="4" type="ORF">Cspa_c39370</name>
</gene>
<dbReference type="GO" id="GO:0003723">
    <property type="term" value="F:RNA binding"/>
    <property type="evidence" value="ECO:0007669"/>
    <property type="project" value="TreeGrafter"/>
</dbReference>
<keyword evidence="1" id="KW-0677">Repeat</keyword>
<dbReference type="Pfam" id="PF12796">
    <property type="entry name" value="Ank_2"/>
    <property type="match status" value="1"/>
</dbReference>
<evidence type="ECO:0000313" key="5">
    <source>
        <dbReference type="Proteomes" id="UP000011728"/>
    </source>
</evidence>
<feature type="repeat" description="ANK" evidence="3">
    <location>
        <begin position="114"/>
        <end position="146"/>
    </location>
</feature>
<dbReference type="GO" id="GO:0004540">
    <property type="term" value="F:RNA nuclease activity"/>
    <property type="evidence" value="ECO:0007669"/>
    <property type="project" value="TreeGrafter"/>
</dbReference>
<feature type="repeat" description="ANK" evidence="3">
    <location>
        <begin position="42"/>
        <end position="77"/>
    </location>
</feature>
<dbReference type="STRING" id="36745.CLSAP_37140"/>
<dbReference type="EMBL" id="CP004121">
    <property type="protein sequence ID" value="AGF57694.1"/>
    <property type="molecule type" value="Genomic_DNA"/>
</dbReference>
<keyword evidence="5" id="KW-1185">Reference proteome</keyword>
<organism evidence="4 5">
    <name type="scientific">Clostridium saccharoperbutylacetonicum N1-4(HMT)</name>
    <dbReference type="NCBI Taxonomy" id="931276"/>
    <lineage>
        <taxon>Bacteria</taxon>
        <taxon>Bacillati</taxon>
        <taxon>Bacillota</taxon>
        <taxon>Clostridia</taxon>
        <taxon>Eubacteriales</taxon>
        <taxon>Clostridiaceae</taxon>
        <taxon>Clostridium</taxon>
    </lineage>
</organism>
<dbReference type="SUPFAM" id="SSF48403">
    <property type="entry name" value="Ankyrin repeat"/>
    <property type="match status" value="1"/>
</dbReference>
<dbReference type="GO" id="GO:0006396">
    <property type="term" value="P:RNA processing"/>
    <property type="evidence" value="ECO:0007669"/>
    <property type="project" value="TreeGrafter"/>
</dbReference>
<sequence>MNISEILFGPKTKSILRSIKKGNIEEINSFIQNGGNVNEVNDERSLLHFAIDNCEDNYYEVIELLINSGADINSTQSHTKETPLHRVCARIRPRMDVVKLLLERGSDVNIENISGKTPIFHCNFSFSVELLKLLLDYGADIKHTDKYNNTILHEDYVLCGDKYDFEEYLKFILSLGIDINSENNVGHTPLFLCKNKDIGNILFEYSKKSELKS</sequence>
<evidence type="ECO:0000256" key="2">
    <source>
        <dbReference type="ARBA" id="ARBA00023043"/>
    </source>
</evidence>
<name>M1MIF0_9CLOT</name>
<feature type="repeat" description="ANK" evidence="3">
    <location>
        <begin position="79"/>
        <end position="113"/>
    </location>
</feature>
<dbReference type="PROSITE" id="PS50088">
    <property type="entry name" value="ANK_REPEAT"/>
    <property type="match status" value="3"/>
</dbReference>
<dbReference type="InterPro" id="IPR002110">
    <property type="entry name" value="Ankyrin_rpt"/>
</dbReference>
<dbReference type="RefSeq" id="WP_015394007.1">
    <property type="nucleotide sequence ID" value="NC_020291.1"/>
</dbReference>
<reference evidence="4 5" key="1">
    <citation type="submission" date="2013-02" db="EMBL/GenBank/DDBJ databases">
        <title>Genome sequence of Clostridium saccharoperbutylacetonicum N1-4(HMT).</title>
        <authorList>
            <person name="Poehlein A."/>
            <person name="Daniel R."/>
        </authorList>
    </citation>
    <scope>NUCLEOTIDE SEQUENCE [LARGE SCALE GENOMIC DNA]</scope>
    <source>
        <strain evidence="5">N1-4(HMT)</strain>
    </source>
</reference>
<proteinExistence type="predicted"/>
<dbReference type="SMART" id="SM00248">
    <property type="entry name" value="ANK"/>
    <property type="match status" value="4"/>
</dbReference>
<dbReference type="PANTHER" id="PTHR24141">
    <property type="entry name" value="2-5A-DEPENDENT RIBONUCLEASE"/>
    <property type="match status" value="1"/>
</dbReference>
<accession>M1MIF0</accession>